<name>A0A7T8K2J5_CALRO</name>
<dbReference type="InterPro" id="IPR015897">
    <property type="entry name" value="CHK_kinase-like"/>
</dbReference>
<dbReference type="SUPFAM" id="SSF56112">
    <property type="entry name" value="Protein kinase-like (PK-like)"/>
    <property type="match status" value="1"/>
</dbReference>
<dbReference type="OrthoDB" id="6338517at2759"/>
<dbReference type="Proteomes" id="UP000595437">
    <property type="component" value="Chromosome 11"/>
</dbReference>
<dbReference type="SMART" id="SM00587">
    <property type="entry name" value="CHK"/>
    <property type="match status" value="1"/>
</dbReference>
<dbReference type="Gene3D" id="3.90.1200.10">
    <property type="match status" value="1"/>
</dbReference>
<evidence type="ECO:0000256" key="1">
    <source>
        <dbReference type="SAM" id="MobiDB-lite"/>
    </source>
</evidence>
<keyword evidence="4" id="KW-1185">Reference proteome</keyword>
<protein>
    <recommendedName>
        <fullName evidence="2">CHK kinase-like domain-containing protein</fullName>
    </recommendedName>
</protein>
<dbReference type="PANTHER" id="PTHR11012:SF30">
    <property type="entry name" value="PROTEIN KINASE-LIKE DOMAIN-CONTAINING"/>
    <property type="match status" value="1"/>
</dbReference>
<gene>
    <name evidence="3" type="ORF">FKW44_017049</name>
</gene>
<accession>A0A7T8K2J5</accession>
<evidence type="ECO:0000313" key="4">
    <source>
        <dbReference type="Proteomes" id="UP000595437"/>
    </source>
</evidence>
<dbReference type="Pfam" id="PF02958">
    <property type="entry name" value="EcKL"/>
    <property type="match status" value="1"/>
</dbReference>
<organism evidence="3 4">
    <name type="scientific">Caligus rogercresseyi</name>
    <name type="common">Sea louse</name>
    <dbReference type="NCBI Taxonomy" id="217165"/>
    <lineage>
        <taxon>Eukaryota</taxon>
        <taxon>Metazoa</taxon>
        <taxon>Ecdysozoa</taxon>
        <taxon>Arthropoda</taxon>
        <taxon>Crustacea</taxon>
        <taxon>Multicrustacea</taxon>
        <taxon>Hexanauplia</taxon>
        <taxon>Copepoda</taxon>
        <taxon>Siphonostomatoida</taxon>
        <taxon>Caligidae</taxon>
        <taxon>Caligus</taxon>
    </lineage>
</organism>
<proteinExistence type="predicted"/>
<evidence type="ECO:0000313" key="3">
    <source>
        <dbReference type="EMBL" id="QQP42400.1"/>
    </source>
</evidence>
<dbReference type="PANTHER" id="PTHR11012">
    <property type="entry name" value="PROTEIN KINASE-LIKE DOMAIN-CONTAINING"/>
    <property type="match status" value="1"/>
</dbReference>
<feature type="region of interest" description="Disordered" evidence="1">
    <location>
        <begin position="1"/>
        <end position="22"/>
    </location>
</feature>
<reference evidence="4" key="1">
    <citation type="submission" date="2021-01" db="EMBL/GenBank/DDBJ databases">
        <title>Caligus Genome Assembly.</title>
        <authorList>
            <person name="Gallardo-Escarate C."/>
        </authorList>
    </citation>
    <scope>NUCLEOTIDE SEQUENCE [LARGE SCALE GENOMIC DNA]</scope>
</reference>
<dbReference type="InterPro" id="IPR004119">
    <property type="entry name" value="EcKL"/>
</dbReference>
<sequence>MDLESRVGNGEMPGGGVPPAVRLRSGERSPPAVMAAKMHNLFVKVPLAKKAKFERIVKRNRTLSHEVQVYSGFLKDLQRFVKSRIGDTIQLNIPELYYGSVDTPEGDVLIIEDLSKQGFASRDWFKHKLTHEEVKSAVYELAKFHACGLAYRMSLNEEIEDKYTYLDDDLYTSNMAKELLAKYLDSYFHFLSVLPGIKEHVLKLRKISADVFSLLVKLRRPSDPLGRRFNTVCHGDMWMGNLMYKEDECMLVDFHSCQYLSPATDLAHLLLTSTDRKYRKQHWDEVIQYYYDTFNRTLAEFGLILRHLGTTYNDFLYEVKRALRGQFLCVAFIIPIGKKYYLNSWYMLLTLKEPISITVK</sequence>
<dbReference type="AlphaFoldDB" id="A0A7T8K2J5"/>
<dbReference type="EMBL" id="CP045900">
    <property type="protein sequence ID" value="QQP42400.1"/>
    <property type="molecule type" value="Genomic_DNA"/>
</dbReference>
<feature type="domain" description="CHK kinase-like" evidence="2">
    <location>
        <begin position="109"/>
        <end position="300"/>
    </location>
</feature>
<evidence type="ECO:0000259" key="2">
    <source>
        <dbReference type="SMART" id="SM00587"/>
    </source>
</evidence>
<dbReference type="InterPro" id="IPR011009">
    <property type="entry name" value="Kinase-like_dom_sf"/>
</dbReference>